<dbReference type="PROSITE" id="PS50858">
    <property type="entry name" value="BSD"/>
    <property type="match status" value="1"/>
</dbReference>
<dbReference type="AlphaFoldDB" id="A0A1F5EEQ8"/>
<feature type="domain" description="BSD" evidence="1">
    <location>
        <begin position="1"/>
        <end position="49"/>
    </location>
</feature>
<dbReference type="SUPFAM" id="SSF47240">
    <property type="entry name" value="Ferritin-like"/>
    <property type="match status" value="1"/>
</dbReference>
<dbReference type="InterPro" id="IPR012347">
    <property type="entry name" value="Ferritin-like"/>
</dbReference>
<proteinExistence type="predicted"/>
<protein>
    <recommendedName>
        <fullName evidence="1">BSD domain-containing protein</fullName>
    </recommendedName>
</protein>
<gene>
    <name evidence="2" type="ORF">A3F08_00025</name>
</gene>
<reference evidence="2 3" key="1">
    <citation type="journal article" date="2016" name="Nat. Commun.">
        <title>Thousands of microbial genomes shed light on interconnected biogeochemical processes in an aquifer system.</title>
        <authorList>
            <person name="Anantharaman K."/>
            <person name="Brown C.T."/>
            <person name="Hug L.A."/>
            <person name="Sharon I."/>
            <person name="Castelle C.J."/>
            <person name="Probst A.J."/>
            <person name="Thomas B.C."/>
            <person name="Singh A."/>
            <person name="Wilkins M.J."/>
            <person name="Karaoz U."/>
            <person name="Brodie E.L."/>
            <person name="Williams K.H."/>
            <person name="Hubbard S.S."/>
            <person name="Banfield J.F."/>
        </authorList>
    </citation>
    <scope>NUCLEOTIDE SEQUENCE [LARGE SCALE GENOMIC DNA]</scope>
</reference>
<dbReference type="Gene3D" id="1.20.1260.10">
    <property type="match status" value="1"/>
</dbReference>
<dbReference type="Proteomes" id="UP000176451">
    <property type="component" value="Unassembled WGS sequence"/>
</dbReference>
<evidence type="ECO:0000313" key="3">
    <source>
        <dbReference type="Proteomes" id="UP000176451"/>
    </source>
</evidence>
<sequence length="160" mass="18790">MEKEEEIKILNLMVENEESIGRLYSEYAEKFSQHSEFWNHIFKEELIHAQWIKALYGKVDSGKVVFNKNHFPSDIVEKTLSFIKQKIEETKKDELPLMTALNIALKIEKGMIENNYFGVFNTDTGRFKKVLDDLAQGTRDHIRDIESKKMEVETYLNVAK</sequence>
<evidence type="ECO:0000259" key="1">
    <source>
        <dbReference type="PROSITE" id="PS50858"/>
    </source>
</evidence>
<dbReference type="InterPro" id="IPR009078">
    <property type="entry name" value="Ferritin-like_SF"/>
</dbReference>
<name>A0A1F5EEQ8_9BACT</name>
<evidence type="ECO:0000313" key="2">
    <source>
        <dbReference type="EMBL" id="OGD65863.1"/>
    </source>
</evidence>
<comment type="caution">
    <text evidence="2">The sequence shown here is derived from an EMBL/GenBank/DDBJ whole genome shotgun (WGS) entry which is preliminary data.</text>
</comment>
<dbReference type="InterPro" id="IPR005607">
    <property type="entry name" value="BSD_dom"/>
</dbReference>
<dbReference type="EMBL" id="MEZV01000050">
    <property type="protein sequence ID" value="OGD65863.1"/>
    <property type="molecule type" value="Genomic_DNA"/>
</dbReference>
<accession>A0A1F5EEQ8</accession>
<organism evidence="2 3">
    <name type="scientific">Candidatus Berkelbacteria bacterium RIFCSPHIGHO2_12_FULL_36_9</name>
    <dbReference type="NCBI Taxonomy" id="1797469"/>
    <lineage>
        <taxon>Bacteria</taxon>
        <taxon>Candidatus Berkelbacteria</taxon>
    </lineage>
</organism>